<dbReference type="FunFam" id="1.10.150.780:FF:000001">
    <property type="entry name" value="Vacuolar protein sorting-associated protein 16 homolog"/>
    <property type="match status" value="1"/>
</dbReference>
<dbReference type="Proteomes" id="UP000001514">
    <property type="component" value="Unassembled WGS sequence"/>
</dbReference>
<comment type="subcellular location">
    <subcellularLocation>
        <location evidence="2">Vacuole membrane</location>
        <topology evidence="2">Peripheral membrane protein</topology>
    </subcellularLocation>
</comment>
<dbReference type="Pfam" id="PF04840">
    <property type="entry name" value="Vps16_C"/>
    <property type="match status" value="1"/>
</dbReference>
<accession>D8QWN2</accession>
<dbReference type="InterPro" id="IPR038132">
    <property type="entry name" value="Vps16_C_sf"/>
</dbReference>
<dbReference type="GO" id="GO:0005768">
    <property type="term" value="C:endosome"/>
    <property type="evidence" value="ECO:0000318"/>
    <property type="project" value="GO_Central"/>
</dbReference>
<dbReference type="EMBL" id="GL377568">
    <property type="protein sequence ID" value="EFJ35266.1"/>
    <property type="molecule type" value="Genomic_DNA"/>
</dbReference>
<proteinExistence type="inferred from homology"/>
<reference evidence="5 6" key="1">
    <citation type="journal article" date="2011" name="Science">
        <title>The Selaginella genome identifies genetic changes associated with the evolution of vascular plants.</title>
        <authorList>
            <person name="Banks J.A."/>
            <person name="Nishiyama T."/>
            <person name="Hasebe M."/>
            <person name="Bowman J.L."/>
            <person name="Gribskov M."/>
            <person name="dePamphilis C."/>
            <person name="Albert V.A."/>
            <person name="Aono N."/>
            <person name="Aoyama T."/>
            <person name="Ambrose B.A."/>
            <person name="Ashton N.W."/>
            <person name="Axtell M.J."/>
            <person name="Barker E."/>
            <person name="Barker M.S."/>
            <person name="Bennetzen J.L."/>
            <person name="Bonawitz N.D."/>
            <person name="Chapple C."/>
            <person name="Cheng C."/>
            <person name="Correa L.G."/>
            <person name="Dacre M."/>
            <person name="DeBarry J."/>
            <person name="Dreyer I."/>
            <person name="Elias M."/>
            <person name="Engstrom E.M."/>
            <person name="Estelle M."/>
            <person name="Feng L."/>
            <person name="Finet C."/>
            <person name="Floyd S.K."/>
            <person name="Frommer W.B."/>
            <person name="Fujita T."/>
            <person name="Gramzow L."/>
            <person name="Gutensohn M."/>
            <person name="Harholt J."/>
            <person name="Hattori M."/>
            <person name="Heyl A."/>
            <person name="Hirai T."/>
            <person name="Hiwatashi Y."/>
            <person name="Ishikawa M."/>
            <person name="Iwata M."/>
            <person name="Karol K.G."/>
            <person name="Koehler B."/>
            <person name="Kolukisaoglu U."/>
            <person name="Kubo M."/>
            <person name="Kurata T."/>
            <person name="Lalonde S."/>
            <person name="Li K."/>
            <person name="Li Y."/>
            <person name="Litt A."/>
            <person name="Lyons E."/>
            <person name="Manning G."/>
            <person name="Maruyama T."/>
            <person name="Michael T.P."/>
            <person name="Mikami K."/>
            <person name="Miyazaki S."/>
            <person name="Morinaga S."/>
            <person name="Murata T."/>
            <person name="Mueller-Roeber B."/>
            <person name="Nelson D.R."/>
            <person name="Obara M."/>
            <person name="Oguri Y."/>
            <person name="Olmstead R.G."/>
            <person name="Onodera N."/>
            <person name="Petersen B.L."/>
            <person name="Pils B."/>
            <person name="Prigge M."/>
            <person name="Rensing S.A."/>
            <person name="Riano-Pachon D.M."/>
            <person name="Roberts A.W."/>
            <person name="Sato Y."/>
            <person name="Scheller H.V."/>
            <person name="Schulz B."/>
            <person name="Schulz C."/>
            <person name="Shakirov E.V."/>
            <person name="Shibagaki N."/>
            <person name="Shinohara N."/>
            <person name="Shippen D.E."/>
            <person name="Soerensen I."/>
            <person name="Sotooka R."/>
            <person name="Sugimoto N."/>
            <person name="Sugita M."/>
            <person name="Sumikawa N."/>
            <person name="Tanurdzic M."/>
            <person name="Theissen G."/>
            <person name="Ulvskov P."/>
            <person name="Wakazuki S."/>
            <person name="Weng J.K."/>
            <person name="Willats W.W."/>
            <person name="Wipf D."/>
            <person name="Wolf P.G."/>
            <person name="Yang L."/>
            <person name="Zimmer A.D."/>
            <person name="Zhu Q."/>
            <person name="Mitros T."/>
            <person name="Hellsten U."/>
            <person name="Loque D."/>
            <person name="Otillar R."/>
            <person name="Salamov A."/>
            <person name="Schmutz J."/>
            <person name="Shapiro H."/>
            <person name="Lindquist E."/>
            <person name="Lucas S."/>
            <person name="Rokhsar D."/>
            <person name="Grigoriev I.V."/>
        </authorList>
    </citation>
    <scope>NUCLEOTIDE SEQUENCE [LARGE SCALE GENOMIC DNA]</scope>
</reference>
<keyword evidence="2" id="KW-0926">Vacuole</keyword>
<evidence type="ECO:0000313" key="6">
    <source>
        <dbReference type="Proteomes" id="UP000001514"/>
    </source>
</evidence>
<dbReference type="PANTHER" id="PTHR12811">
    <property type="entry name" value="VACUOLAR PROTEIN SORTING VPS16"/>
    <property type="match status" value="1"/>
</dbReference>
<protein>
    <recommendedName>
        <fullName evidence="2">Protein VACUOLELESS1</fullName>
    </recommendedName>
</protein>
<dbReference type="InterPro" id="IPR006925">
    <property type="entry name" value="Vps16_C"/>
</dbReference>
<dbReference type="Gene3D" id="1.10.150.780">
    <property type="entry name" value="Vps16, C-terminal region"/>
    <property type="match status" value="1"/>
</dbReference>
<dbReference type="KEGG" id="smo:SELMODRAFT_80688"/>
<dbReference type="STRING" id="88036.D8QWN2"/>
<feature type="domain" description="Vps16 N-terminal" evidence="4">
    <location>
        <begin position="7"/>
        <end position="405"/>
    </location>
</feature>
<dbReference type="AlphaFoldDB" id="D8QWN2"/>
<dbReference type="GO" id="GO:0042144">
    <property type="term" value="P:vacuole fusion, non-autophagic"/>
    <property type="evidence" value="ECO:0000318"/>
    <property type="project" value="GO_Central"/>
</dbReference>
<dbReference type="FunCoup" id="D8QWN2">
    <property type="interactions" value="5571"/>
</dbReference>
<dbReference type="OMA" id="WCGDDCL"/>
<keyword evidence="6" id="KW-1185">Reference proteome</keyword>
<dbReference type="GO" id="GO:0006886">
    <property type="term" value="P:intracellular protein transport"/>
    <property type="evidence" value="ECO:0007669"/>
    <property type="project" value="InterPro"/>
</dbReference>
<evidence type="ECO:0000256" key="2">
    <source>
        <dbReference type="PIRNR" id="PIRNR007949"/>
    </source>
</evidence>
<sequence>MAVSVAAEWSAIANRYYRKQEIYRMAWHNVELSGHKVACARFGGMIAIIRDDTKIVRLRSEPARPKLLIFRSSGLLVASITWDRPGGRLIAMGWSDEEILHCVMQDGSVFRYDVHGKLLPDKVWFGQECWDQGIMECIIWGNGIVCLTEANAVFCIPDLGSPQFVKLAQLTLEDPPHCMAIIEPQHTVSGSVEVLLAVESTVMVVDGGSIQDQGTTIGPLGKMVASPNGSYVACFTHDGRLLVVTSDFSKTISEFDTQSALPPEQLIWCGMDSVLLYSDDSVLMVGPYGDWTKYTYDEPVVLIPECDGVRILSNTFMEFLQRVPDTTVSIFSIGSTSPGAMLYDAYDHFAKRNAKADESIRMVGSSIPDAVEACIDAAGQEFRMELQDTLMRAAVYGRTFCRRFSKTRIRETCKTLRILNGVRDPNVGIPLTLQQLKVLTLPVLIERLVNEHKHLLAIRMSEYMGLSPETVVVHWAGAMITAATSVPDPELCNLLLEKLKMYSVSYAAIAAHAYRNGRRTLAALLLEHEPRSSEQVPLLTSMGEEEKALGKAIKSGDTDLVYFTLFHLWQKKSPSEFTRAVQDKPLARNLFIAYARQNEPDVLKKFFASIGQLHRVGELLLWEAWAQSKNPVTRQGSPLQGPRIRLIEEAQRLFSHSKEHDFEAKACDEQARLLKIQQELEAKTGKAIFVDTSVSDTIRTCIVLKNHREAQRIRVEFKVVPDKRFYWLKVLALAYIKDWDALEKFSKERRPPVGFKPFVEACLQEGQTSEALKYIQKLSDPEEKAEAYAQAGMAKEAAEVAAQAKDSEILGRLKLTFGQSTTAAALFDSIRDRLSLQGG</sequence>
<dbReference type="GO" id="GO:0005774">
    <property type="term" value="C:vacuolar membrane"/>
    <property type="evidence" value="ECO:0007669"/>
    <property type="project" value="UniProtKB-SubCell"/>
</dbReference>
<gene>
    <name evidence="5" type="ORF">SELMODRAFT_80688</name>
</gene>
<keyword evidence="2" id="KW-0472">Membrane</keyword>
<dbReference type="eggNOG" id="KOG2280">
    <property type="taxonomic scope" value="Eukaryota"/>
</dbReference>
<dbReference type="InterPro" id="IPR016534">
    <property type="entry name" value="VPS16"/>
</dbReference>
<dbReference type="PIRSF" id="PIRSF007949">
    <property type="entry name" value="VPS16"/>
    <property type="match status" value="1"/>
</dbReference>
<dbReference type="GO" id="GO:0030897">
    <property type="term" value="C:HOPS complex"/>
    <property type="evidence" value="ECO:0000318"/>
    <property type="project" value="GO_Central"/>
</dbReference>
<evidence type="ECO:0000313" key="5">
    <source>
        <dbReference type="EMBL" id="EFJ35266.1"/>
    </source>
</evidence>
<dbReference type="InParanoid" id="D8QWN2"/>
<feature type="domain" description="Vps16 C-terminal" evidence="3">
    <location>
        <begin position="504"/>
        <end position="814"/>
    </location>
</feature>
<dbReference type="InterPro" id="IPR006926">
    <property type="entry name" value="Vps16_N"/>
</dbReference>
<dbReference type="GO" id="GO:0003779">
    <property type="term" value="F:actin binding"/>
    <property type="evidence" value="ECO:0000318"/>
    <property type="project" value="GO_Central"/>
</dbReference>
<dbReference type="HOGENOM" id="CLU_008909_1_0_1"/>
<evidence type="ECO:0000259" key="3">
    <source>
        <dbReference type="Pfam" id="PF04840"/>
    </source>
</evidence>
<dbReference type="Gramene" id="EFJ35266">
    <property type="protein sequence ID" value="EFJ35266"/>
    <property type="gene ID" value="SELMODRAFT_80688"/>
</dbReference>
<comment type="similarity">
    <text evidence="1 2">Belongs to the VPS16 family.</text>
</comment>
<dbReference type="InterPro" id="IPR036322">
    <property type="entry name" value="WD40_repeat_dom_sf"/>
</dbReference>
<name>D8QWN2_SELML</name>
<organism evidence="6">
    <name type="scientific">Selaginella moellendorffii</name>
    <name type="common">Spikemoss</name>
    <dbReference type="NCBI Taxonomy" id="88036"/>
    <lineage>
        <taxon>Eukaryota</taxon>
        <taxon>Viridiplantae</taxon>
        <taxon>Streptophyta</taxon>
        <taxon>Embryophyta</taxon>
        <taxon>Tracheophyta</taxon>
        <taxon>Lycopodiopsida</taxon>
        <taxon>Selaginellales</taxon>
        <taxon>Selaginellaceae</taxon>
        <taxon>Selaginella</taxon>
    </lineage>
</organism>
<evidence type="ECO:0000259" key="4">
    <source>
        <dbReference type="Pfam" id="PF04841"/>
    </source>
</evidence>
<evidence type="ECO:0000256" key="1">
    <source>
        <dbReference type="ARBA" id="ARBA00009250"/>
    </source>
</evidence>
<dbReference type="Pfam" id="PF04841">
    <property type="entry name" value="Vps16_N"/>
    <property type="match status" value="1"/>
</dbReference>
<dbReference type="GO" id="GO:0016197">
    <property type="term" value="P:endosomal transport"/>
    <property type="evidence" value="ECO:0000318"/>
    <property type="project" value="GO_Central"/>
</dbReference>
<comment type="function">
    <text evidence="2">Required for vacuole biogenesis and vacuole enlargment in dividing and expanding cells. Involved in the docking or fusion of prevacuolar vesicles.</text>
</comment>
<dbReference type="SUPFAM" id="SSF50978">
    <property type="entry name" value="WD40 repeat-like"/>
    <property type="match status" value="1"/>
</dbReference>
<dbReference type="PANTHER" id="PTHR12811:SF0">
    <property type="entry name" value="VACUOLAR PROTEIN SORTING-ASSOCIATED PROTEIN 16 HOMOLOG"/>
    <property type="match status" value="1"/>
</dbReference>